<dbReference type="GeneID" id="25731513"/>
<evidence type="ECO:0000259" key="2">
    <source>
        <dbReference type="Pfam" id="PF12146"/>
    </source>
</evidence>
<evidence type="ECO:0000313" key="3">
    <source>
        <dbReference type="EMBL" id="KIY93967.1"/>
    </source>
</evidence>
<dbReference type="STRING" id="145388.A0A0D2J1S9"/>
<sequence>MVEQRLRSGFIRFDYSGHGESFPGPEQFGETHPGVWLEDARAVLDKLTDRPQILVGSSYGALLALHLAAERPAQVAGLVLASPALELDSRAWALLTAAQQRALLGGSAATIESGLIDCDTEVQGPSAVKIHFFREGRRLALPTKPGSVQAACPVRILHGSRDKVVPLESSLRLVRQLASDDVTMTVLKDAEHRLHRPRELEALAAAVLHLWGQLARRSS</sequence>
<evidence type="ECO:0000256" key="1">
    <source>
        <dbReference type="ARBA" id="ARBA00022801"/>
    </source>
</evidence>
<gene>
    <name evidence="3" type="ORF">MNEG_13995</name>
</gene>
<feature type="domain" description="Serine aminopeptidase S33" evidence="2">
    <location>
        <begin position="10"/>
        <end position="196"/>
    </location>
</feature>
<dbReference type="InterPro" id="IPR022742">
    <property type="entry name" value="Hydrolase_4"/>
</dbReference>
<dbReference type="InterPro" id="IPR052382">
    <property type="entry name" value="ABHD10_acyl-thioesterase"/>
</dbReference>
<dbReference type="Gene3D" id="3.40.50.1820">
    <property type="entry name" value="alpha/beta hydrolase"/>
    <property type="match status" value="1"/>
</dbReference>
<evidence type="ECO:0000313" key="4">
    <source>
        <dbReference type="Proteomes" id="UP000054498"/>
    </source>
</evidence>
<dbReference type="PANTHER" id="PTHR16138:SF7">
    <property type="entry name" value="PALMITOYL-PROTEIN THIOESTERASE ABHD10, MITOCHONDRIAL"/>
    <property type="match status" value="1"/>
</dbReference>
<dbReference type="EC" id="3.4.-.-" evidence="3"/>
<dbReference type="OrthoDB" id="408373at2759"/>
<dbReference type="Proteomes" id="UP000054498">
    <property type="component" value="Unassembled WGS sequence"/>
</dbReference>
<dbReference type="Pfam" id="PF12146">
    <property type="entry name" value="Hydrolase_4"/>
    <property type="match status" value="1"/>
</dbReference>
<accession>A0A0D2J1S9</accession>
<dbReference type="SUPFAM" id="SSF53474">
    <property type="entry name" value="alpha/beta-Hydrolases"/>
    <property type="match status" value="1"/>
</dbReference>
<keyword evidence="4" id="KW-1185">Reference proteome</keyword>
<organism evidence="3 4">
    <name type="scientific">Monoraphidium neglectum</name>
    <dbReference type="NCBI Taxonomy" id="145388"/>
    <lineage>
        <taxon>Eukaryota</taxon>
        <taxon>Viridiplantae</taxon>
        <taxon>Chlorophyta</taxon>
        <taxon>core chlorophytes</taxon>
        <taxon>Chlorophyceae</taxon>
        <taxon>CS clade</taxon>
        <taxon>Sphaeropleales</taxon>
        <taxon>Selenastraceae</taxon>
        <taxon>Monoraphidium</taxon>
    </lineage>
</organism>
<proteinExistence type="predicted"/>
<dbReference type="KEGG" id="mng:MNEG_13995"/>
<reference evidence="3 4" key="1">
    <citation type="journal article" date="2013" name="BMC Genomics">
        <title>Reconstruction of the lipid metabolism for the microalga Monoraphidium neglectum from its genome sequence reveals characteristics suitable for biofuel production.</title>
        <authorList>
            <person name="Bogen C."/>
            <person name="Al-Dilaimi A."/>
            <person name="Albersmeier A."/>
            <person name="Wichmann J."/>
            <person name="Grundmann M."/>
            <person name="Rupp O."/>
            <person name="Lauersen K.J."/>
            <person name="Blifernez-Klassen O."/>
            <person name="Kalinowski J."/>
            <person name="Goesmann A."/>
            <person name="Mussgnug J.H."/>
            <person name="Kruse O."/>
        </authorList>
    </citation>
    <scope>NUCLEOTIDE SEQUENCE [LARGE SCALE GENOMIC DNA]</scope>
    <source>
        <strain evidence="3 4">SAG 48.87</strain>
    </source>
</reference>
<dbReference type="InterPro" id="IPR029058">
    <property type="entry name" value="AB_hydrolase_fold"/>
</dbReference>
<protein>
    <submittedName>
        <fullName evidence="3">Abhydrolase domain-containing protein 10</fullName>
        <ecNumber evidence="3">3.4.-.-</ecNumber>
    </submittedName>
</protein>
<dbReference type="EMBL" id="KK104403">
    <property type="protein sequence ID" value="KIY93967.1"/>
    <property type="molecule type" value="Genomic_DNA"/>
</dbReference>
<dbReference type="GO" id="GO:0004553">
    <property type="term" value="F:hydrolase activity, hydrolyzing O-glycosyl compounds"/>
    <property type="evidence" value="ECO:0007669"/>
    <property type="project" value="TreeGrafter"/>
</dbReference>
<dbReference type="AlphaFoldDB" id="A0A0D2J1S9"/>
<keyword evidence="1 3" id="KW-0378">Hydrolase</keyword>
<dbReference type="RefSeq" id="XP_013892987.1">
    <property type="nucleotide sequence ID" value="XM_014037533.1"/>
</dbReference>
<dbReference type="PANTHER" id="PTHR16138">
    <property type="entry name" value="MYCOPHENOLIC ACID ACYL-GLUCURONIDE ESTERASE, MITOCHONDRIAL"/>
    <property type="match status" value="1"/>
</dbReference>
<name>A0A0D2J1S9_9CHLO</name>